<keyword evidence="3" id="KW-1185">Reference proteome</keyword>
<accession>U6GT74</accession>
<protein>
    <recommendedName>
        <fullName evidence="1">Trafficking protein particle complex subunit 13 C-terminal domain-containing protein</fullName>
    </recommendedName>
</protein>
<proteinExistence type="predicted"/>
<feature type="domain" description="Trafficking protein particle complex subunit 13 C-terminal" evidence="1">
    <location>
        <begin position="68"/>
        <end position="153"/>
    </location>
</feature>
<sequence length="165" mass="18411">MVRGRGKLLFEWFAKPHSSVLPQQIPNLGTLTLQWRTATGGVGTLGDYELMNVPEQTQALELRLVSFPPSVEVDRPFTVELEAINRLHTGLQLMLSIKVSELEPFVLEGPRQLTLGPLGPRSSKKFSFEMLCLQPGFHSLRGIQIYDSTTQQRTGVSPPCHILAF</sequence>
<evidence type="ECO:0000313" key="2">
    <source>
        <dbReference type="EMBL" id="CDI82762.1"/>
    </source>
</evidence>
<organism evidence="2 3">
    <name type="scientific">Eimeria acervulina</name>
    <name type="common">Coccidian parasite</name>
    <dbReference type="NCBI Taxonomy" id="5801"/>
    <lineage>
        <taxon>Eukaryota</taxon>
        <taxon>Sar</taxon>
        <taxon>Alveolata</taxon>
        <taxon>Apicomplexa</taxon>
        <taxon>Conoidasida</taxon>
        <taxon>Coccidia</taxon>
        <taxon>Eucoccidiorida</taxon>
        <taxon>Eimeriorina</taxon>
        <taxon>Eimeriidae</taxon>
        <taxon>Eimeria</taxon>
    </lineage>
</organism>
<dbReference type="GO" id="GO:1990072">
    <property type="term" value="C:TRAPPIII protein complex"/>
    <property type="evidence" value="ECO:0007669"/>
    <property type="project" value="TreeGrafter"/>
</dbReference>
<reference evidence="2" key="1">
    <citation type="submission" date="2013-10" db="EMBL/GenBank/DDBJ databases">
        <title>Genomic analysis of the causative agents of coccidiosis in chickens.</title>
        <authorList>
            <person name="Reid A.J."/>
            <person name="Blake D."/>
            <person name="Billington K."/>
            <person name="Browne H."/>
            <person name="Dunn M."/>
            <person name="Hung S."/>
            <person name="Kawahara F."/>
            <person name="Miranda-Saavedra D."/>
            <person name="Mourier T."/>
            <person name="Nagra H."/>
            <person name="Otto T.D."/>
            <person name="Rawlings N."/>
            <person name="Sanchez A."/>
            <person name="Sanders M."/>
            <person name="Subramaniam C."/>
            <person name="Tay Y."/>
            <person name="Dear P."/>
            <person name="Doerig C."/>
            <person name="Gruber A."/>
            <person name="Parkinson J."/>
            <person name="Shirley M."/>
            <person name="Wan K.L."/>
            <person name="Berriman M."/>
            <person name="Tomley F."/>
            <person name="Pain A."/>
        </authorList>
    </citation>
    <scope>NUCLEOTIDE SEQUENCE</scope>
    <source>
        <strain evidence="2">Houghton</strain>
    </source>
</reference>
<dbReference type="InterPro" id="IPR055428">
    <property type="entry name" value="TRAPPC13_C"/>
</dbReference>
<dbReference type="AlphaFoldDB" id="U6GT74"/>
<dbReference type="InterPro" id="IPR010378">
    <property type="entry name" value="TRAPPC13"/>
</dbReference>
<dbReference type="Pfam" id="PF23643">
    <property type="entry name" value="TRAPPC13_C"/>
    <property type="match status" value="1"/>
</dbReference>
<dbReference type="Proteomes" id="UP000018050">
    <property type="component" value="Unassembled WGS sequence"/>
</dbReference>
<dbReference type="RefSeq" id="XP_013247961.1">
    <property type="nucleotide sequence ID" value="XM_013392507.1"/>
</dbReference>
<dbReference type="GeneID" id="25268717"/>
<name>U6GT74_EIMAC</name>
<gene>
    <name evidence="2" type="ORF">EAH_00006470</name>
</gene>
<dbReference type="PANTHER" id="PTHR13134">
    <property type="entry name" value="TRAFFICKING PROTEIN PARTICLE COMPLEX SUBUNIT 13"/>
    <property type="match status" value="1"/>
</dbReference>
<dbReference type="OMA" id="FEWFAKP"/>
<dbReference type="PANTHER" id="PTHR13134:SF3">
    <property type="entry name" value="TRAFFICKING PROTEIN PARTICLE COMPLEX SUBUNIT 13"/>
    <property type="match status" value="1"/>
</dbReference>
<evidence type="ECO:0000313" key="3">
    <source>
        <dbReference type="Proteomes" id="UP000018050"/>
    </source>
</evidence>
<dbReference type="EMBL" id="HG672741">
    <property type="protein sequence ID" value="CDI82762.1"/>
    <property type="molecule type" value="Genomic_DNA"/>
</dbReference>
<reference evidence="2" key="2">
    <citation type="submission" date="2013-10" db="EMBL/GenBank/DDBJ databases">
        <authorList>
            <person name="Aslett M."/>
        </authorList>
    </citation>
    <scope>NUCLEOTIDE SEQUENCE</scope>
    <source>
        <strain evidence="2">Houghton</strain>
    </source>
</reference>
<evidence type="ECO:0000259" key="1">
    <source>
        <dbReference type="Pfam" id="PF23643"/>
    </source>
</evidence>
<dbReference type="VEuPathDB" id="ToxoDB:EAH_00006470"/>
<dbReference type="OrthoDB" id="10250284at2759"/>